<keyword evidence="1" id="KW-0472">Membrane</keyword>
<keyword evidence="1" id="KW-0812">Transmembrane</keyword>
<gene>
    <name evidence="2" type="ORF">GCM10012286_27050</name>
</gene>
<name>A0ABQ2LUS8_9ACTN</name>
<organism evidence="2 3">
    <name type="scientific">Streptomyces lasiicapitis</name>
    <dbReference type="NCBI Taxonomy" id="1923961"/>
    <lineage>
        <taxon>Bacteria</taxon>
        <taxon>Bacillati</taxon>
        <taxon>Actinomycetota</taxon>
        <taxon>Actinomycetes</taxon>
        <taxon>Kitasatosporales</taxon>
        <taxon>Streptomycetaceae</taxon>
        <taxon>Streptomyces</taxon>
    </lineage>
</organism>
<evidence type="ECO:0000313" key="3">
    <source>
        <dbReference type="Proteomes" id="UP000656881"/>
    </source>
</evidence>
<dbReference type="Proteomes" id="UP000656881">
    <property type="component" value="Unassembled WGS sequence"/>
</dbReference>
<accession>A0ABQ2LUS8</accession>
<keyword evidence="1" id="KW-1133">Transmembrane helix</keyword>
<protein>
    <submittedName>
        <fullName evidence="2">Uncharacterized protein</fullName>
    </submittedName>
</protein>
<reference evidence="3" key="1">
    <citation type="journal article" date="2019" name="Int. J. Syst. Evol. Microbiol.">
        <title>The Global Catalogue of Microorganisms (GCM) 10K type strain sequencing project: providing services to taxonomists for standard genome sequencing and annotation.</title>
        <authorList>
            <consortium name="The Broad Institute Genomics Platform"/>
            <consortium name="The Broad Institute Genome Sequencing Center for Infectious Disease"/>
            <person name="Wu L."/>
            <person name="Ma J."/>
        </authorList>
    </citation>
    <scope>NUCLEOTIDE SEQUENCE [LARGE SCALE GENOMIC DNA]</scope>
    <source>
        <strain evidence="3">CGMCC 4.7349</strain>
    </source>
</reference>
<proteinExistence type="predicted"/>
<keyword evidence="3" id="KW-1185">Reference proteome</keyword>
<evidence type="ECO:0000256" key="1">
    <source>
        <dbReference type="SAM" id="Phobius"/>
    </source>
</evidence>
<comment type="caution">
    <text evidence="2">The sequence shown here is derived from an EMBL/GenBank/DDBJ whole genome shotgun (WGS) entry which is preliminary data.</text>
</comment>
<feature type="transmembrane region" description="Helical" evidence="1">
    <location>
        <begin position="37"/>
        <end position="60"/>
    </location>
</feature>
<sequence>MLPCVTELPNVCSAPLPLMDVVPVSSPMAMAGATVTAVIPAADAAIAAVANIFFMVMLSLRRQAPLRSRMVTN</sequence>
<dbReference type="EMBL" id="BMNG01000005">
    <property type="protein sequence ID" value="GGO43358.1"/>
    <property type="molecule type" value="Genomic_DNA"/>
</dbReference>
<evidence type="ECO:0000313" key="2">
    <source>
        <dbReference type="EMBL" id="GGO43358.1"/>
    </source>
</evidence>